<dbReference type="KEGG" id="lgi:LOTGIDRAFT_132033"/>
<dbReference type="GO" id="GO:0004714">
    <property type="term" value="F:transmembrane receptor protein tyrosine kinase activity"/>
    <property type="evidence" value="ECO:0007669"/>
    <property type="project" value="TreeGrafter"/>
</dbReference>
<dbReference type="InterPro" id="IPR011009">
    <property type="entry name" value="Kinase-like_dom_sf"/>
</dbReference>
<dbReference type="InterPro" id="IPR000719">
    <property type="entry name" value="Prot_kinase_dom"/>
</dbReference>
<keyword evidence="3" id="KW-1185">Reference proteome</keyword>
<dbReference type="RefSeq" id="XP_009064730.1">
    <property type="nucleotide sequence ID" value="XM_009066482.1"/>
</dbReference>
<gene>
    <name evidence="2" type="ORF">LOTGIDRAFT_132033</name>
</gene>
<dbReference type="InterPro" id="IPR050122">
    <property type="entry name" value="RTK"/>
</dbReference>
<proteinExistence type="predicted"/>
<dbReference type="GO" id="GO:0007169">
    <property type="term" value="P:cell surface receptor protein tyrosine kinase signaling pathway"/>
    <property type="evidence" value="ECO:0007669"/>
    <property type="project" value="TreeGrafter"/>
</dbReference>
<name>V3ZJV9_LOTGI</name>
<dbReference type="STRING" id="225164.V3ZJV9"/>
<organism evidence="2 3">
    <name type="scientific">Lottia gigantea</name>
    <name type="common">Giant owl limpet</name>
    <dbReference type="NCBI Taxonomy" id="225164"/>
    <lineage>
        <taxon>Eukaryota</taxon>
        <taxon>Metazoa</taxon>
        <taxon>Spiralia</taxon>
        <taxon>Lophotrochozoa</taxon>
        <taxon>Mollusca</taxon>
        <taxon>Gastropoda</taxon>
        <taxon>Patellogastropoda</taxon>
        <taxon>Lottioidea</taxon>
        <taxon>Lottiidae</taxon>
        <taxon>Lottia</taxon>
    </lineage>
</organism>
<dbReference type="GO" id="GO:0005886">
    <property type="term" value="C:plasma membrane"/>
    <property type="evidence" value="ECO:0007669"/>
    <property type="project" value="TreeGrafter"/>
</dbReference>
<feature type="domain" description="Protein kinase" evidence="1">
    <location>
        <begin position="1"/>
        <end position="193"/>
    </location>
</feature>
<dbReference type="PANTHER" id="PTHR24416">
    <property type="entry name" value="TYROSINE-PROTEIN KINASE RECEPTOR"/>
    <property type="match status" value="1"/>
</dbReference>
<reference evidence="2 3" key="1">
    <citation type="journal article" date="2013" name="Nature">
        <title>Insights into bilaterian evolution from three spiralian genomes.</title>
        <authorList>
            <person name="Simakov O."/>
            <person name="Marletaz F."/>
            <person name="Cho S.J."/>
            <person name="Edsinger-Gonzales E."/>
            <person name="Havlak P."/>
            <person name="Hellsten U."/>
            <person name="Kuo D.H."/>
            <person name="Larsson T."/>
            <person name="Lv J."/>
            <person name="Arendt D."/>
            <person name="Savage R."/>
            <person name="Osoegawa K."/>
            <person name="de Jong P."/>
            <person name="Grimwood J."/>
            <person name="Chapman J.A."/>
            <person name="Shapiro H."/>
            <person name="Aerts A."/>
            <person name="Otillar R.P."/>
            <person name="Terry A.Y."/>
            <person name="Boore J.L."/>
            <person name="Grigoriev I.V."/>
            <person name="Lindberg D.R."/>
            <person name="Seaver E.C."/>
            <person name="Weisblat D.A."/>
            <person name="Putnam N.H."/>
            <person name="Rokhsar D.S."/>
        </authorList>
    </citation>
    <scope>NUCLEOTIDE SEQUENCE [LARGE SCALE GENOMIC DNA]</scope>
</reference>
<dbReference type="SUPFAM" id="SSF56112">
    <property type="entry name" value="Protein kinase-like (PK-like)"/>
    <property type="match status" value="1"/>
</dbReference>
<dbReference type="GO" id="GO:0005524">
    <property type="term" value="F:ATP binding"/>
    <property type="evidence" value="ECO:0007669"/>
    <property type="project" value="InterPro"/>
</dbReference>
<dbReference type="HOGENOM" id="CLU_000288_7_40_1"/>
<accession>V3ZJV9</accession>
<dbReference type="OMA" id="YSCIHRD"/>
<dbReference type="FunFam" id="1.10.510.10:FF:001346">
    <property type="entry name" value="Uncharacterized protein"/>
    <property type="match status" value="1"/>
</dbReference>
<dbReference type="Pfam" id="PF07714">
    <property type="entry name" value="PK_Tyr_Ser-Thr"/>
    <property type="match status" value="1"/>
</dbReference>
<dbReference type="GO" id="GO:0043235">
    <property type="term" value="C:receptor complex"/>
    <property type="evidence" value="ECO:0007669"/>
    <property type="project" value="TreeGrafter"/>
</dbReference>
<dbReference type="PANTHER" id="PTHR24416:SF600">
    <property type="entry name" value="PDGF- AND VEGF-RECEPTOR RELATED, ISOFORM J"/>
    <property type="match status" value="1"/>
</dbReference>
<dbReference type="PRINTS" id="PR00109">
    <property type="entry name" value="TYRKINASE"/>
</dbReference>
<dbReference type="OrthoDB" id="6138886at2759"/>
<dbReference type="EMBL" id="KB203470">
    <property type="protein sequence ID" value="ESO84527.1"/>
    <property type="molecule type" value="Genomic_DNA"/>
</dbReference>
<evidence type="ECO:0000259" key="1">
    <source>
        <dbReference type="PROSITE" id="PS50011"/>
    </source>
</evidence>
<dbReference type="GeneID" id="20233256"/>
<dbReference type="InterPro" id="IPR001245">
    <property type="entry name" value="Ser-Thr/Tyr_kinase_cat_dom"/>
</dbReference>
<sequence>MILEYCETGQLDKWLISLRGDMSSDTSELLQRICFDICKGMAYLASQKIVHKKLAARNVLLTFTIVPKITGFGPTKSSEDEDAKANILDVFQERIPLKWTAPECMTSLKDADQRSDVWSFGIVLWEVFSLGELPYSDMKSRDVENRIKGGYRMSKPEMCNSFYYKIMTNCWHENPKKRESFKKIEQKIAGTFVNKSDDVYYYN</sequence>
<dbReference type="Gene3D" id="1.10.510.10">
    <property type="entry name" value="Transferase(Phosphotransferase) domain 1"/>
    <property type="match status" value="1"/>
</dbReference>
<dbReference type="Proteomes" id="UP000030746">
    <property type="component" value="Unassembled WGS sequence"/>
</dbReference>
<dbReference type="CTD" id="20233256"/>
<evidence type="ECO:0000313" key="3">
    <source>
        <dbReference type="Proteomes" id="UP000030746"/>
    </source>
</evidence>
<protein>
    <recommendedName>
        <fullName evidence="1">Protein kinase domain-containing protein</fullName>
    </recommendedName>
</protein>
<dbReference type="PROSITE" id="PS50011">
    <property type="entry name" value="PROTEIN_KINASE_DOM"/>
    <property type="match status" value="1"/>
</dbReference>
<evidence type="ECO:0000313" key="2">
    <source>
        <dbReference type="EMBL" id="ESO84527.1"/>
    </source>
</evidence>
<dbReference type="AlphaFoldDB" id="V3ZJV9"/>